<organism evidence="1">
    <name type="scientific">Timema douglasi</name>
    <name type="common">Walking stick</name>
    <dbReference type="NCBI Taxonomy" id="61478"/>
    <lineage>
        <taxon>Eukaryota</taxon>
        <taxon>Metazoa</taxon>
        <taxon>Ecdysozoa</taxon>
        <taxon>Arthropoda</taxon>
        <taxon>Hexapoda</taxon>
        <taxon>Insecta</taxon>
        <taxon>Pterygota</taxon>
        <taxon>Neoptera</taxon>
        <taxon>Polyneoptera</taxon>
        <taxon>Phasmatodea</taxon>
        <taxon>Timematodea</taxon>
        <taxon>Timematoidea</taxon>
        <taxon>Timematidae</taxon>
        <taxon>Timema</taxon>
    </lineage>
</organism>
<sequence length="325" mass="36662">MKVTIISVFLNPPQWLSWLTHWFVLSQTAEDGEIEAQISAGLAQVFPNLCHICHIFSDYEIIGSKPPLTIPQGSGDRARLKRESIEFGIFSYPEERFLYHEERYKTEKVMELDHNLPEDHNVQSCLGSSCLLNTTLYLDQIKRARNKLKVYDKREILYKMSMRLNHSMSKGISTPVVRVAYRNSAVIGWLANVTFTLPIYVVMGFPGDVIANLAPNSVDQLRIGEYYFCGSSIEPPYCGVGSPSPTLILLIEQPLVGTSSIFVRAEEDIKCTYTCMKAEWVISRNTVDLDSILPHLSARIHEVNLIGTNLSVDMGPRQSGSLLQF</sequence>
<evidence type="ECO:0000313" key="1">
    <source>
        <dbReference type="EMBL" id="CAD7202517.1"/>
    </source>
</evidence>
<accession>A0A7R8ZDJ5</accession>
<proteinExistence type="predicted"/>
<dbReference type="AlphaFoldDB" id="A0A7R8ZDJ5"/>
<reference evidence="1" key="1">
    <citation type="submission" date="2020-11" db="EMBL/GenBank/DDBJ databases">
        <authorList>
            <person name="Tran Van P."/>
        </authorList>
    </citation>
    <scope>NUCLEOTIDE SEQUENCE</scope>
</reference>
<name>A0A7R8ZDJ5_TIMDO</name>
<dbReference type="EMBL" id="OA569470">
    <property type="protein sequence ID" value="CAD7202517.1"/>
    <property type="molecule type" value="Genomic_DNA"/>
</dbReference>
<protein>
    <submittedName>
        <fullName evidence="1">Uncharacterized protein</fullName>
    </submittedName>
</protein>
<gene>
    <name evidence="1" type="ORF">TDIB3V08_LOCUS8699</name>
</gene>